<keyword evidence="6 11" id="KW-0067">ATP-binding</keyword>
<gene>
    <name evidence="15" type="ORF">MGAL_10B087719</name>
</gene>
<evidence type="ECO:0000256" key="8">
    <source>
        <dbReference type="ARBA" id="ARBA00023175"/>
    </source>
</evidence>
<dbReference type="EMBL" id="UYJE01001357">
    <property type="protein sequence ID" value="VDI01532.1"/>
    <property type="molecule type" value="Genomic_DNA"/>
</dbReference>
<dbReference type="GO" id="GO:0008017">
    <property type="term" value="F:microtubule binding"/>
    <property type="evidence" value="ECO:0007669"/>
    <property type="project" value="InterPro"/>
</dbReference>
<comment type="subcellular location">
    <subcellularLocation>
        <location evidence="2">Cytoplasm</location>
        <location evidence="2">Cytoskeleton</location>
    </subcellularLocation>
    <subcellularLocation>
        <location evidence="1">Nucleus</location>
    </subcellularLocation>
</comment>
<comment type="caution">
    <text evidence="15">The sequence shown here is derived from an EMBL/GenBank/DDBJ whole genome shotgun (WGS) entry which is preliminary data.</text>
</comment>
<evidence type="ECO:0000313" key="16">
    <source>
        <dbReference type="Proteomes" id="UP000596742"/>
    </source>
</evidence>
<evidence type="ECO:0000256" key="2">
    <source>
        <dbReference type="ARBA" id="ARBA00004245"/>
    </source>
</evidence>
<dbReference type="PROSITE" id="PS50067">
    <property type="entry name" value="KINESIN_MOTOR_2"/>
    <property type="match status" value="1"/>
</dbReference>
<keyword evidence="10" id="KW-0539">Nucleus</keyword>
<evidence type="ECO:0000256" key="5">
    <source>
        <dbReference type="ARBA" id="ARBA00022741"/>
    </source>
</evidence>
<dbReference type="OrthoDB" id="3176171at2759"/>
<keyword evidence="9" id="KW-0206">Cytoskeleton</keyword>
<protein>
    <submittedName>
        <fullName evidence="15">Kinesin family member 18/19</fullName>
    </submittedName>
</protein>
<feature type="coiled-coil region" evidence="12">
    <location>
        <begin position="390"/>
        <end position="417"/>
    </location>
</feature>
<dbReference type="GO" id="GO:0005634">
    <property type="term" value="C:nucleus"/>
    <property type="evidence" value="ECO:0007669"/>
    <property type="project" value="UniProtKB-SubCell"/>
</dbReference>
<keyword evidence="8 11" id="KW-0505">Motor protein</keyword>
<dbReference type="SUPFAM" id="SSF52540">
    <property type="entry name" value="P-loop containing nucleoside triphosphate hydrolases"/>
    <property type="match status" value="1"/>
</dbReference>
<evidence type="ECO:0000256" key="7">
    <source>
        <dbReference type="ARBA" id="ARBA00023054"/>
    </source>
</evidence>
<evidence type="ECO:0000313" key="15">
    <source>
        <dbReference type="EMBL" id="VDI01532.1"/>
    </source>
</evidence>
<evidence type="ECO:0000256" key="11">
    <source>
        <dbReference type="PROSITE-ProRule" id="PRU00283"/>
    </source>
</evidence>
<dbReference type="GO" id="GO:0007018">
    <property type="term" value="P:microtubule-based movement"/>
    <property type="evidence" value="ECO:0007669"/>
    <property type="project" value="InterPro"/>
</dbReference>
<dbReference type="PANTHER" id="PTHR47968">
    <property type="entry name" value="CENTROMERE PROTEIN E"/>
    <property type="match status" value="1"/>
</dbReference>
<evidence type="ECO:0000256" key="12">
    <source>
        <dbReference type="SAM" id="Coils"/>
    </source>
</evidence>
<sequence>MTLAMRQRRPSYAAVATPRKDQRDDTENKSNVKVVVRIRPENGMEQSGNHRIVVRAMNEHVLVFDPNEQNSPEYGYRHRHHRRDIRERQNKDLKFAFDYVFDPVSANHEVYQQTTKKILDSFMEGYNCSVFAYGATGAGKTHTMLGNPTMPGVMYLTMMDLYNRIGAVEGQKTCDIAVSYLEVYNEQIRDLLMGGKTLPVREDAKNGVVIPGLSLHKPKDADELLHMLHYGNKNRTQHPTDANAESSRSHAVFQVFVRQKDRTANISAEVKVAKLCLVDLAGSERGSVTKNRGKRFREGANINRSLLALGNVINALADPKYKGHVPYRDSKLTRLLKDSLGGNCQTVMIAAVSPSGHTYEDTYNTLKYADRAKNIQSTLKKNVLNVDFHVGRYGEIVEELRKEITELKEKLRFYEEGKLVAAVTQTSSVEICRLKEKLDGVFCTRLQFCREFLDAELKSRDLEWKIHRKEKCLSRMALISDNTSGLADKLKKMVSSSRSRLDNFHGNRDKCMKSLLENRKTVAEMEESVKSQHNCSGDNLETQNLKLTLQLHQKSMALTENQYCVKYLTKVVKSQEREIQSTERMITSLLHLVKQQHLIIKGSGMLTSDLEEEYQQIQSMAEGREVSFADQTFTAGNQSFCLSGLLDFKSFPSECIMGSETGTASESLLCNKETGHISSLKHSTDTESEGNSYSYKSTSTAGHTPFLNKSHPSRETTVICNQTNDANTVPVIPERLVPCTKSAEITCSSTTCSVLTVDSSVNKQNLTFNNHMLQNALRLENKSCSLVKNSDVPHTSQSLDSTFTLEENKSDEQNSTFTLMDTSDKDPEIIARTPVIADKFSRSFNYDQSNSSVPNGNTKLFVNNTSTNIQSSLCQNTDSAINMKPHVAALNGCDSTVSVNNQCCLLSTLQSPFSVNDSHSNASVTALQSQSNGMTELQSQYQPVCDSFALQSQNNLTGTTCVLQASNNVDDRLRISNIVVSQERCSLQNRSPSHHSNLINAVRKTPDEPVFLSRTNQSSNDNLTFQTINTDTLESAGYVTSQTVTMETPDFQTDGFSSDSKSHAVRSITFGGLPCTPDSVRKARSYSEVVQSPQVGRTPLKEMNNNTPLSEQNLRQSVGSKMMMKKENLFGDNSEEIKKTCKKLNEFGLPSLMERWHTDPRKTRNQQTQQPSYMQPTKAARYRTKIRHLNNENLEPSRVPTAGNQCIKNRFIILPQGARCCPGHLSDEIFSGFSCEQIVEKKSSSDFNRTEITNLLKQIRDIALKNSKKRIDFDSPTSLSESDIYNLTGLTKANFDDVCSKIQDSPMRDSHCRTIRQCIGIFLTKLKCGMSNRLLSTLFNLGRDATRRAISSARKYLVETFVPENLGFEHISRNNVINNHTRPLAQSLFGDITNPAILVVDGTYIYIYIYKKVAIFNSKEDRLACTNTGHW</sequence>
<dbReference type="FunFam" id="3.40.850.10:FF:000027">
    <property type="entry name" value="Kinesin-like protein"/>
    <property type="match status" value="1"/>
</dbReference>
<evidence type="ECO:0000256" key="9">
    <source>
        <dbReference type="ARBA" id="ARBA00023212"/>
    </source>
</evidence>
<reference evidence="15" key="1">
    <citation type="submission" date="2018-11" db="EMBL/GenBank/DDBJ databases">
        <authorList>
            <person name="Alioto T."/>
            <person name="Alioto T."/>
        </authorList>
    </citation>
    <scope>NUCLEOTIDE SEQUENCE</scope>
</reference>
<evidence type="ECO:0000256" key="4">
    <source>
        <dbReference type="ARBA" id="ARBA00022701"/>
    </source>
</evidence>
<feature type="compositionally biased region" description="Basic and acidic residues" evidence="13">
    <location>
        <begin position="18"/>
        <end position="30"/>
    </location>
</feature>
<dbReference type="PANTHER" id="PTHR47968:SF65">
    <property type="entry name" value="KINESIN MOTOR DOMAIN-CONTAINING PROTEIN"/>
    <property type="match status" value="1"/>
</dbReference>
<evidence type="ECO:0000256" key="1">
    <source>
        <dbReference type="ARBA" id="ARBA00004123"/>
    </source>
</evidence>
<dbReference type="GO" id="GO:0003777">
    <property type="term" value="F:microtubule motor activity"/>
    <property type="evidence" value="ECO:0007669"/>
    <property type="project" value="InterPro"/>
</dbReference>
<keyword evidence="4" id="KW-0493">Microtubule</keyword>
<dbReference type="PRINTS" id="PR00380">
    <property type="entry name" value="KINESINHEAVY"/>
</dbReference>
<evidence type="ECO:0000256" key="6">
    <source>
        <dbReference type="ARBA" id="ARBA00022840"/>
    </source>
</evidence>
<dbReference type="SMART" id="SM00129">
    <property type="entry name" value="KISc"/>
    <property type="match status" value="1"/>
</dbReference>
<dbReference type="GO" id="GO:0005524">
    <property type="term" value="F:ATP binding"/>
    <property type="evidence" value="ECO:0007669"/>
    <property type="project" value="UniProtKB-UniRule"/>
</dbReference>
<feature type="region of interest" description="Disordered" evidence="13">
    <location>
        <begin position="1"/>
        <end position="30"/>
    </location>
</feature>
<evidence type="ECO:0000256" key="10">
    <source>
        <dbReference type="ARBA" id="ARBA00023242"/>
    </source>
</evidence>
<name>A0A8B6C8F6_MYTGA</name>
<comment type="similarity">
    <text evidence="11">Belongs to the TRAFAC class myosin-kinesin ATPase superfamily. Kinesin family.</text>
</comment>
<keyword evidence="5 11" id="KW-0547">Nucleotide-binding</keyword>
<evidence type="ECO:0000256" key="13">
    <source>
        <dbReference type="SAM" id="MobiDB-lite"/>
    </source>
</evidence>
<dbReference type="InterPro" id="IPR027417">
    <property type="entry name" value="P-loop_NTPase"/>
</dbReference>
<dbReference type="InterPro" id="IPR027640">
    <property type="entry name" value="Kinesin-like_fam"/>
</dbReference>
<dbReference type="InterPro" id="IPR001752">
    <property type="entry name" value="Kinesin_motor_dom"/>
</dbReference>
<evidence type="ECO:0000256" key="3">
    <source>
        <dbReference type="ARBA" id="ARBA00022490"/>
    </source>
</evidence>
<evidence type="ECO:0000259" key="14">
    <source>
        <dbReference type="PROSITE" id="PS50067"/>
    </source>
</evidence>
<feature type="binding site" evidence="11">
    <location>
        <begin position="134"/>
        <end position="141"/>
    </location>
    <ligand>
        <name>ATP</name>
        <dbReference type="ChEBI" id="CHEBI:30616"/>
    </ligand>
</feature>
<dbReference type="PROSITE" id="PS00411">
    <property type="entry name" value="KINESIN_MOTOR_1"/>
    <property type="match status" value="1"/>
</dbReference>
<proteinExistence type="inferred from homology"/>
<organism evidence="15 16">
    <name type="scientific">Mytilus galloprovincialis</name>
    <name type="common">Mediterranean mussel</name>
    <dbReference type="NCBI Taxonomy" id="29158"/>
    <lineage>
        <taxon>Eukaryota</taxon>
        <taxon>Metazoa</taxon>
        <taxon>Spiralia</taxon>
        <taxon>Lophotrochozoa</taxon>
        <taxon>Mollusca</taxon>
        <taxon>Bivalvia</taxon>
        <taxon>Autobranchia</taxon>
        <taxon>Pteriomorphia</taxon>
        <taxon>Mytilida</taxon>
        <taxon>Mytiloidea</taxon>
        <taxon>Mytilidae</taxon>
        <taxon>Mytilinae</taxon>
        <taxon>Mytilus</taxon>
    </lineage>
</organism>
<feature type="domain" description="Kinesin motor" evidence="14">
    <location>
        <begin position="31"/>
        <end position="375"/>
    </location>
</feature>
<dbReference type="Proteomes" id="UP000596742">
    <property type="component" value="Unassembled WGS sequence"/>
</dbReference>
<dbReference type="Pfam" id="PF00225">
    <property type="entry name" value="Kinesin"/>
    <property type="match status" value="1"/>
</dbReference>
<dbReference type="CDD" id="cd01370">
    <property type="entry name" value="KISc_KIP3_like"/>
    <property type="match status" value="1"/>
</dbReference>
<keyword evidence="3" id="KW-0963">Cytoplasm</keyword>
<dbReference type="Gene3D" id="3.40.850.10">
    <property type="entry name" value="Kinesin motor domain"/>
    <property type="match status" value="1"/>
</dbReference>
<dbReference type="InterPro" id="IPR036961">
    <property type="entry name" value="Kinesin_motor_dom_sf"/>
</dbReference>
<keyword evidence="7 12" id="KW-0175">Coiled coil</keyword>
<accession>A0A8B6C8F6</accession>
<dbReference type="InterPro" id="IPR019821">
    <property type="entry name" value="Kinesin_motor_CS"/>
</dbReference>
<keyword evidence="16" id="KW-1185">Reference proteome</keyword>
<dbReference type="GO" id="GO:0005874">
    <property type="term" value="C:microtubule"/>
    <property type="evidence" value="ECO:0007669"/>
    <property type="project" value="UniProtKB-KW"/>
</dbReference>